<comment type="caution">
    <text evidence="3">The sequence shown here is derived from an EMBL/GenBank/DDBJ whole genome shotgun (WGS) entry which is preliminary data.</text>
</comment>
<feature type="region of interest" description="Disordered" evidence="1">
    <location>
        <begin position="61"/>
        <end position="80"/>
    </location>
</feature>
<dbReference type="EMBL" id="BARW01028639">
    <property type="protein sequence ID" value="GAJ14814.1"/>
    <property type="molecule type" value="Genomic_DNA"/>
</dbReference>
<protein>
    <submittedName>
        <fullName evidence="3">Uncharacterized protein</fullName>
    </submittedName>
</protein>
<evidence type="ECO:0000256" key="1">
    <source>
        <dbReference type="SAM" id="MobiDB-lite"/>
    </source>
</evidence>
<evidence type="ECO:0000256" key="2">
    <source>
        <dbReference type="SAM" id="Phobius"/>
    </source>
</evidence>
<dbReference type="AlphaFoldDB" id="X1UBE3"/>
<keyword evidence="2" id="KW-0472">Membrane</keyword>
<organism evidence="3">
    <name type="scientific">marine sediment metagenome</name>
    <dbReference type="NCBI Taxonomy" id="412755"/>
    <lineage>
        <taxon>unclassified sequences</taxon>
        <taxon>metagenomes</taxon>
        <taxon>ecological metagenomes</taxon>
    </lineage>
</organism>
<keyword evidence="2" id="KW-0812">Transmembrane</keyword>
<reference evidence="3" key="1">
    <citation type="journal article" date="2014" name="Front. Microbiol.">
        <title>High frequency of phylogenetically diverse reductive dehalogenase-homologous genes in deep subseafloor sedimentary metagenomes.</title>
        <authorList>
            <person name="Kawai M."/>
            <person name="Futagami T."/>
            <person name="Toyoda A."/>
            <person name="Takaki Y."/>
            <person name="Nishi S."/>
            <person name="Hori S."/>
            <person name="Arai W."/>
            <person name="Tsubouchi T."/>
            <person name="Morono Y."/>
            <person name="Uchiyama I."/>
            <person name="Ito T."/>
            <person name="Fujiyama A."/>
            <person name="Inagaki F."/>
            <person name="Takami H."/>
        </authorList>
    </citation>
    <scope>NUCLEOTIDE SEQUENCE</scope>
    <source>
        <strain evidence="3">Expedition CK06-06</strain>
    </source>
</reference>
<feature type="transmembrane region" description="Helical" evidence="2">
    <location>
        <begin position="14"/>
        <end position="34"/>
    </location>
</feature>
<gene>
    <name evidence="3" type="ORF">S12H4_46193</name>
</gene>
<name>X1UBE3_9ZZZZ</name>
<keyword evidence="2" id="KW-1133">Transmembrane helix</keyword>
<proteinExistence type="predicted"/>
<feature type="compositionally biased region" description="Basic and acidic residues" evidence="1">
    <location>
        <begin position="67"/>
        <end position="80"/>
    </location>
</feature>
<evidence type="ECO:0000313" key="3">
    <source>
        <dbReference type="EMBL" id="GAJ14814.1"/>
    </source>
</evidence>
<accession>X1UBE3</accession>
<sequence>MQLPEIITQLSTDAIFVTLLAVLGYSTVSSLIGITPNKVPIVSSNVDKIMPTVDMFDIDSEGNIVAKPREQENDESDKKD</sequence>